<accession>A0A2I2KJT3</accession>
<feature type="chain" id="PRO_5039297980" description="Secreted protein" evidence="2">
    <location>
        <begin position="30"/>
        <end position="320"/>
    </location>
</feature>
<dbReference type="Proteomes" id="UP000234331">
    <property type="component" value="Unassembled WGS sequence"/>
</dbReference>
<feature type="region of interest" description="Disordered" evidence="1">
    <location>
        <begin position="35"/>
        <end position="85"/>
    </location>
</feature>
<protein>
    <recommendedName>
        <fullName evidence="5">Secreted protein</fullName>
    </recommendedName>
</protein>
<evidence type="ECO:0000256" key="2">
    <source>
        <dbReference type="SAM" id="SignalP"/>
    </source>
</evidence>
<sequence>MLPVRHLPSRARRALSAAGLTGAVLLAVAACGGGSGGQSASSHQTEHAGSAESTASATPSMAGHSMTGHPASGMGSGMPDMATGDGLAAQARGLGLTLSTSSLPVNQASAIRFQIRGADGKPVTSFEPDQTKLMHFYLIRSDLTGFQHVHPTMSADGTWTADVKATPAGSYRAYASFIARAAGTTIPLVLGQPVTVPGTAATVPLPAASTSTTVDGYTLTVSGDRAMAGMTHPLTVTVTRNGKPVTDLRPYLETYAHLTAFHAGDLAFAHLHPRGAVHGDHGGPTLSFEAALPRAGDWRLFLQFQTAGTLHTAALTLGVG</sequence>
<keyword evidence="4" id="KW-1185">Reference proteome</keyword>
<dbReference type="RefSeq" id="WP_101830039.1">
    <property type="nucleotide sequence ID" value="NZ_FZMO01000023.1"/>
</dbReference>
<organism evidence="3 4">
    <name type="scientific">Frankia canadensis</name>
    <dbReference type="NCBI Taxonomy" id="1836972"/>
    <lineage>
        <taxon>Bacteria</taxon>
        <taxon>Bacillati</taxon>
        <taxon>Actinomycetota</taxon>
        <taxon>Actinomycetes</taxon>
        <taxon>Frankiales</taxon>
        <taxon>Frankiaceae</taxon>
        <taxon>Frankia</taxon>
    </lineage>
</organism>
<dbReference type="AlphaFoldDB" id="A0A2I2KJT3"/>
<keyword evidence="2" id="KW-0732">Signal</keyword>
<evidence type="ECO:0000313" key="4">
    <source>
        <dbReference type="Proteomes" id="UP000234331"/>
    </source>
</evidence>
<gene>
    <name evidence="3" type="ORF">FRACA_1190010</name>
</gene>
<evidence type="ECO:0008006" key="5">
    <source>
        <dbReference type="Google" id="ProtNLM"/>
    </source>
</evidence>
<evidence type="ECO:0000313" key="3">
    <source>
        <dbReference type="EMBL" id="SNQ45929.1"/>
    </source>
</evidence>
<feature type="signal peptide" evidence="2">
    <location>
        <begin position="1"/>
        <end position="29"/>
    </location>
</feature>
<name>A0A2I2KJT3_9ACTN</name>
<dbReference type="PROSITE" id="PS51257">
    <property type="entry name" value="PROKAR_LIPOPROTEIN"/>
    <property type="match status" value="1"/>
</dbReference>
<dbReference type="OrthoDB" id="128043at2"/>
<dbReference type="EMBL" id="FZMO01000023">
    <property type="protein sequence ID" value="SNQ45929.1"/>
    <property type="molecule type" value="Genomic_DNA"/>
</dbReference>
<proteinExistence type="predicted"/>
<evidence type="ECO:0000256" key="1">
    <source>
        <dbReference type="SAM" id="MobiDB-lite"/>
    </source>
</evidence>
<reference evidence="3 4" key="1">
    <citation type="submission" date="2017-06" db="EMBL/GenBank/DDBJ databases">
        <authorList>
            <person name="Kim H.J."/>
            <person name="Triplett B.A."/>
        </authorList>
    </citation>
    <scope>NUCLEOTIDE SEQUENCE [LARGE SCALE GENOMIC DNA]</scope>
    <source>
        <strain evidence="3">FRACA_ARgP5</strain>
    </source>
</reference>